<evidence type="ECO:0000259" key="2">
    <source>
        <dbReference type="PROSITE" id="PS50020"/>
    </source>
</evidence>
<sequence length="1631" mass="188026">MVEDSPSSFNVAAASILSQFNTGALRRDFERLSVDDLAALASFPVEPHELIGRVVAVTHCLLLSLAPEHTNLELRAPPWKLLRLQLLENTTKVWRKLRKRACQLESGIKKLPTVQISFGLEQLLPFVQPQKEIHLESWQLERVAQVSTIAASLGAWAVFCLCCSVLPKKSRHRLVKDVVVQPLSSVKLSLQAQRQQDPDKSATEKDTNYVGFVKLEPIPVLKSSIWSSRRIGLKIGGRFLLYHVRFPVYSNSRLDIHPPVHPLGECSVYCLDINRIGRTREKLESSWWKPPHTIDETDSQLALCQFTPFAQLSLLVQLGFYRKMFDRPMQEIPHSKTQRSSPIFTLKFDVITVESSQFSTQSIGNIWTTFDTTVAEFRTQVSSFVSKRLNFHFMYRGSILPVSQEKSLPAVALLPFAVLIVASNHKELRGGNSSSQLWEHHFDITQCLVNSGLPDCIQQAPGVQISGPNTPQIYPMSQILAGPSATSVAVEVLTHWHAFVHFRQLQDASVLFQITQRSPKKTLKSPRKQLKHLPRKEDGESVPYGPQPQPLPQKKFNGKKEWLLPLYALADVISPTTAELKTPFLQHVEHSLRSSHRLVLGDEANVVHSTSVTTNVDTLSITFLRDESCSLESLLELKSVYIWLVMPRKPHNTREASTVPTEWLIDLYRFVQHPIYDFPCHQTTHFRVGISLSIAERAIESSFWSKNVDWTGSMSSTDLYSTILRQIFTALCRSHPPAFGVDSVKFSKLLYEANIQPKLLSIGDAAFLFASNLTHGFSYEMNFDGFVHAVEWLAQRFYSETGTSPSKNRSGAQHAMTKWKLQRNERNSLITLRRLCFESLVHLPMLTTTWQEIMNSWRLARKQLLLDEYALHHCAATRIRATWVGFRTWRVYVQRRQRMKAERLAATKLQSVARGRRLYVEYQRVRQILIRTQLQIRAKFELRRLRAERKAFVERMRLRIVRWTRCHLWRLREWKRVNAVKAARRNRIREKKLRRLGVAVFPLETRRVRCSLYRAEPNETENDQGDETYELEVLDSDRSWGLIIGVSQQKIGQFIVEETQRQALQIQLGFAIEKQPQTLDQLSRGWKQEKTGIMRDSVAQPELEPNIFLLALARRLIGDHIPGGLHFHVDPVITSLGKLVFKGAIRSQRNDQEDKTIQLHVIRVLEWAGTFKFIMYTPSTSSRSRYDLDASFIFTVLQFSHFQSMNLAPEEQKKDQENTFHTIRRTLNGPHKLLALRCILTYVLKHGVKSPTYDMLPHVIAERQRQRDEIESKQREALLVREQQLVLKVQTRMRQRFAKKTRLQLALALYSKQLDRESGQFVYVLRLQSGEQIMLGERKPWSLFTEDVPLPPDAWVFISDAQFFNPRRGVYSRFNDSLAAATIQRWYRGKIWNGINTWSLSDLANALRYHQPIEKPANLNDSGQLENLKRYALHLHVLEHQYKAAYPIYEAALKLSPDDPQALVGFATLLAISCRYPAAQSWQRALAFLQKARELAKSTTLDTLEQNWFRWALFLQPKSPHAIVNYAVYLQFVHLDIDKAELLYRRALDLDPADDLIITNFQRLQSERAPGRMYAFAGPGTIVLARSVELSRCGLELEWREMEDPTVQKRFFHNLRTGKCVWELPTDTRDS</sequence>
<comment type="caution">
    <text evidence="3">The sequence shown here is derived from an EMBL/GenBank/DDBJ whole genome shotgun (WGS) entry which is preliminary data.</text>
</comment>
<gene>
    <name evidence="3" type="ORF">P3T76_006812</name>
</gene>
<keyword evidence="4" id="KW-1185">Reference proteome</keyword>
<dbReference type="SUPFAM" id="SSF48452">
    <property type="entry name" value="TPR-like"/>
    <property type="match status" value="1"/>
</dbReference>
<evidence type="ECO:0000256" key="1">
    <source>
        <dbReference type="SAM" id="MobiDB-lite"/>
    </source>
</evidence>
<protein>
    <recommendedName>
        <fullName evidence="2">WW domain-containing protein</fullName>
    </recommendedName>
</protein>
<accession>A0AAD9GP75</accession>
<dbReference type="Gene3D" id="1.25.40.10">
    <property type="entry name" value="Tetratricopeptide repeat domain"/>
    <property type="match status" value="1"/>
</dbReference>
<evidence type="ECO:0000313" key="4">
    <source>
        <dbReference type="Proteomes" id="UP001259832"/>
    </source>
</evidence>
<feature type="region of interest" description="Disordered" evidence="1">
    <location>
        <begin position="521"/>
        <end position="551"/>
    </location>
</feature>
<name>A0AAD9GP75_9STRA</name>
<dbReference type="InterPro" id="IPR011990">
    <property type="entry name" value="TPR-like_helical_dom_sf"/>
</dbReference>
<reference evidence="3" key="1">
    <citation type="submission" date="2023-08" db="EMBL/GenBank/DDBJ databases">
        <title>Reference Genome Resource for the Citrus Pathogen Phytophthora citrophthora.</title>
        <authorList>
            <person name="Moller H."/>
            <person name="Coetzee B."/>
            <person name="Rose L.J."/>
            <person name="Van Niekerk J.M."/>
        </authorList>
    </citation>
    <scope>NUCLEOTIDE SEQUENCE</scope>
    <source>
        <strain evidence="3">STE-U-9442</strain>
    </source>
</reference>
<organism evidence="3 4">
    <name type="scientific">Phytophthora citrophthora</name>
    <dbReference type="NCBI Taxonomy" id="4793"/>
    <lineage>
        <taxon>Eukaryota</taxon>
        <taxon>Sar</taxon>
        <taxon>Stramenopiles</taxon>
        <taxon>Oomycota</taxon>
        <taxon>Peronosporomycetes</taxon>
        <taxon>Peronosporales</taxon>
        <taxon>Peronosporaceae</taxon>
        <taxon>Phytophthora</taxon>
    </lineage>
</organism>
<proteinExistence type="predicted"/>
<dbReference type="InterPro" id="IPR001202">
    <property type="entry name" value="WW_dom"/>
</dbReference>
<dbReference type="EMBL" id="JASMQC010000011">
    <property type="protein sequence ID" value="KAK1941748.1"/>
    <property type="molecule type" value="Genomic_DNA"/>
</dbReference>
<dbReference type="Proteomes" id="UP001259832">
    <property type="component" value="Unassembled WGS sequence"/>
</dbReference>
<evidence type="ECO:0000313" key="3">
    <source>
        <dbReference type="EMBL" id="KAK1941748.1"/>
    </source>
</evidence>
<feature type="compositionally biased region" description="Basic residues" evidence="1">
    <location>
        <begin position="521"/>
        <end position="534"/>
    </location>
</feature>
<feature type="domain" description="WW" evidence="2">
    <location>
        <begin position="1593"/>
        <end position="1627"/>
    </location>
</feature>
<dbReference type="PROSITE" id="PS50020">
    <property type="entry name" value="WW_DOMAIN_2"/>
    <property type="match status" value="1"/>
</dbReference>
<dbReference type="PROSITE" id="PS50096">
    <property type="entry name" value="IQ"/>
    <property type="match status" value="1"/>
</dbReference>